<evidence type="ECO:0000256" key="4">
    <source>
        <dbReference type="ARBA" id="ARBA00023136"/>
    </source>
</evidence>
<feature type="transmembrane region" description="Helical" evidence="5">
    <location>
        <begin position="262"/>
        <end position="286"/>
    </location>
</feature>
<comment type="caution">
    <text evidence="7">The sequence shown here is derived from an EMBL/GenBank/DDBJ whole genome shotgun (WGS) entry which is preliminary data.</text>
</comment>
<feature type="transmembrane region" description="Helical" evidence="5">
    <location>
        <begin position="351"/>
        <end position="378"/>
    </location>
</feature>
<dbReference type="Gene3D" id="1.20.1250.20">
    <property type="entry name" value="MFS general substrate transporter like domains"/>
    <property type="match status" value="1"/>
</dbReference>
<dbReference type="EMBL" id="JAGIOE010000001">
    <property type="protein sequence ID" value="MBP2375678.1"/>
    <property type="molecule type" value="Genomic_DNA"/>
</dbReference>
<keyword evidence="3 5" id="KW-1133">Transmembrane helix</keyword>
<keyword evidence="2 5" id="KW-0812">Transmembrane</keyword>
<dbReference type="RefSeq" id="WP_209909664.1">
    <property type="nucleotide sequence ID" value="NZ_BAAAMI010000016.1"/>
</dbReference>
<dbReference type="InterPro" id="IPR036259">
    <property type="entry name" value="MFS_trans_sf"/>
</dbReference>
<feature type="transmembrane region" description="Helical" evidence="5">
    <location>
        <begin position="326"/>
        <end position="345"/>
    </location>
</feature>
<evidence type="ECO:0000256" key="2">
    <source>
        <dbReference type="ARBA" id="ARBA00022692"/>
    </source>
</evidence>
<feature type="transmembrane region" description="Helical" evidence="5">
    <location>
        <begin position="422"/>
        <end position="443"/>
    </location>
</feature>
<feature type="transmembrane region" description="Helical" evidence="5">
    <location>
        <begin position="399"/>
        <end position="416"/>
    </location>
</feature>
<feature type="transmembrane region" description="Helical" evidence="5">
    <location>
        <begin position="79"/>
        <end position="101"/>
    </location>
</feature>
<gene>
    <name evidence="7" type="ORF">JOF46_003590</name>
</gene>
<feature type="transmembrane region" description="Helical" evidence="5">
    <location>
        <begin position="50"/>
        <end position="70"/>
    </location>
</feature>
<evidence type="ECO:0000256" key="5">
    <source>
        <dbReference type="SAM" id="Phobius"/>
    </source>
</evidence>
<feature type="transmembrane region" description="Helical" evidence="5">
    <location>
        <begin position="136"/>
        <end position="155"/>
    </location>
</feature>
<evidence type="ECO:0000259" key="6">
    <source>
        <dbReference type="PROSITE" id="PS50850"/>
    </source>
</evidence>
<feature type="domain" description="Major facilitator superfamily (MFS) profile" evidence="6">
    <location>
        <begin position="8"/>
        <end position="447"/>
    </location>
</feature>
<keyword evidence="4 5" id="KW-0472">Membrane</keyword>
<keyword evidence="8" id="KW-1185">Reference proteome</keyword>
<comment type="subcellular location">
    <subcellularLocation>
        <location evidence="1">Cell membrane</location>
        <topology evidence="1">Multi-pass membrane protein</topology>
    </subcellularLocation>
</comment>
<evidence type="ECO:0000256" key="1">
    <source>
        <dbReference type="ARBA" id="ARBA00004651"/>
    </source>
</evidence>
<dbReference type="SUPFAM" id="SSF103473">
    <property type="entry name" value="MFS general substrate transporter"/>
    <property type="match status" value="1"/>
</dbReference>
<feature type="transmembrane region" description="Helical" evidence="5">
    <location>
        <begin position="292"/>
        <end position="314"/>
    </location>
</feature>
<dbReference type="PANTHER" id="PTHR42718">
    <property type="entry name" value="MAJOR FACILITATOR SUPERFAMILY MULTIDRUG TRANSPORTER MFSC"/>
    <property type="match status" value="1"/>
</dbReference>
<dbReference type="Gene3D" id="1.20.1720.10">
    <property type="entry name" value="Multidrug resistance protein D"/>
    <property type="match status" value="1"/>
</dbReference>
<dbReference type="PROSITE" id="PS50850">
    <property type="entry name" value="MFS"/>
    <property type="match status" value="1"/>
</dbReference>
<dbReference type="PANTHER" id="PTHR42718:SF42">
    <property type="entry name" value="EXPORT PROTEIN"/>
    <property type="match status" value="1"/>
</dbReference>
<feature type="transmembrane region" description="Helical" evidence="5">
    <location>
        <begin position="193"/>
        <end position="214"/>
    </location>
</feature>
<dbReference type="CDD" id="cd17321">
    <property type="entry name" value="MFS_MMR_MDR_like"/>
    <property type="match status" value="1"/>
</dbReference>
<sequence>MSRHERIVLLVAILSSFVAFLDGSIVNVALPAIARELGGGITTQQWVLDGYLLTLGSLIMVAGSLSDIFGRVRILRTGLILFGIASLLCTVAPTGAVLIGARLLQGAAAALLVPSSLALITSTFPKGPRAGAIGTWTGWTGTAFVAGPLLGGLLVDTVSWRLVFAINVLPIAATLVLLARLHDPVRTEARTPIDFPGALLVAFGLAGTVFALIFQAGPGWAHPMVYLPFALGLLCLAAFIWREARARHPMMPLHLFRERNFGIGNLATAAFYAGISLGTFIIPVFLQEAAGFTAFAAGLATIPLTLMSLALSALFGTLAGKYGPRLFMSVGPVLAGTGFALMLFASDPLDYWWQILPGVVVFGLGLAVTVAPLTAAILGAIDPAQSGIGSAINNAVSRVAGLLAIAAVGLVTGPVLDTAAFHRVVMVTAVLMLVSGVVSALGISNKLHAGAPPVPPEATAACHDRIVSHGLDGDGQERGLQPT</sequence>
<dbReference type="Proteomes" id="UP000766570">
    <property type="component" value="Unassembled WGS sequence"/>
</dbReference>
<feature type="transmembrane region" description="Helical" evidence="5">
    <location>
        <begin position="161"/>
        <end position="181"/>
    </location>
</feature>
<feature type="transmembrane region" description="Helical" evidence="5">
    <location>
        <begin position="7"/>
        <end position="30"/>
    </location>
</feature>
<name>A0ABS4WHR9_9MICC</name>
<evidence type="ECO:0000313" key="8">
    <source>
        <dbReference type="Proteomes" id="UP000766570"/>
    </source>
</evidence>
<proteinExistence type="predicted"/>
<feature type="transmembrane region" description="Helical" evidence="5">
    <location>
        <begin position="220"/>
        <end position="241"/>
    </location>
</feature>
<evidence type="ECO:0000313" key="7">
    <source>
        <dbReference type="EMBL" id="MBP2375678.1"/>
    </source>
</evidence>
<dbReference type="InterPro" id="IPR020846">
    <property type="entry name" value="MFS_dom"/>
</dbReference>
<organism evidence="7 8">
    <name type="scientific">Paeniglutamicibacter psychrophenolicus</name>
    <dbReference type="NCBI Taxonomy" id="257454"/>
    <lineage>
        <taxon>Bacteria</taxon>
        <taxon>Bacillati</taxon>
        <taxon>Actinomycetota</taxon>
        <taxon>Actinomycetes</taxon>
        <taxon>Micrococcales</taxon>
        <taxon>Micrococcaceae</taxon>
        <taxon>Paeniglutamicibacter</taxon>
    </lineage>
</organism>
<evidence type="ECO:0000256" key="3">
    <source>
        <dbReference type="ARBA" id="ARBA00022989"/>
    </source>
</evidence>
<accession>A0ABS4WHR9</accession>
<dbReference type="Pfam" id="PF07690">
    <property type="entry name" value="MFS_1"/>
    <property type="match status" value="1"/>
</dbReference>
<reference evidence="7 8" key="1">
    <citation type="submission" date="2021-03" db="EMBL/GenBank/DDBJ databases">
        <title>Sequencing the genomes of 1000 actinobacteria strains.</title>
        <authorList>
            <person name="Klenk H.-P."/>
        </authorList>
    </citation>
    <scope>NUCLEOTIDE SEQUENCE [LARGE SCALE GENOMIC DNA]</scope>
    <source>
        <strain evidence="7 8">DSM 15454</strain>
    </source>
</reference>
<protein>
    <submittedName>
        <fullName evidence="7">EmrB/QacA subfamily drug resistance transporter</fullName>
    </submittedName>
</protein>
<dbReference type="InterPro" id="IPR011701">
    <property type="entry name" value="MFS"/>
</dbReference>
<feature type="transmembrane region" description="Helical" evidence="5">
    <location>
        <begin position="107"/>
        <end position="124"/>
    </location>
</feature>